<evidence type="ECO:0000259" key="9">
    <source>
        <dbReference type="Pfam" id="PF02542"/>
    </source>
</evidence>
<feature type="domain" description="2-C-methyl-D-erythritol 2,4-cyclodiphosphate synthase" evidence="9">
    <location>
        <begin position="1"/>
        <end position="152"/>
    </location>
</feature>
<dbReference type="SUPFAM" id="SSF69765">
    <property type="entry name" value="IpsF-like"/>
    <property type="match status" value="1"/>
</dbReference>
<dbReference type="Gene3D" id="3.30.1330.50">
    <property type="entry name" value="2-C-methyl-D-erythritol 2,4-cyclodiphosphate synthase"/>
    <property type="match status" value="1"/>
</dbReference>
<feature type="site" description="Transition state stabilizer" evidence="7">
    <location>
        <position position="131"/>
    </location>
</feature>
<comment type="pathway">
    <text evidence="2 7">Isoprenoid biosynthesis; isopentenyl diphosphate biosynthesis via DXP pathway; isopentenyl diphosphate from 1-deoxy-D-xylulose 5-phosphate: step 4/6.</text>
</comment>
<evidence type="ECO:0000256" key="2">
    <source>
        <dbReference type="ARBA" id="ARBA00004709"/>
    </source>
</evidence>
<evidence type="ECO:0000256" key="7">
    <source>
        <dbReference type="HAMAP-Rule" id="MF_00107"/>
    </source>
</evidence>
<dbReference type="GO" id="GO:0016114">
    <property type="term" value="P:terpenoid biosynthetic process"/>
    <property type="evidence" value="ECO:0007669"/>
    <property type="project" value="InterPro"/>
</dbReference>
<comment type="subunit">
    <text evidence="7">Homotrimer.</text>
</comment>
<comment type="similarity">
    <text evidence="7 8">Belongs to the IspF family.</text>
</comment>
<protein>
    <recommendedName>
        <fullName evidence="3 7">2-C-methyl-D-erythritol 2,4-cyclodiphosphate synthase</fullName>
        <shortName evidence="7">MECDP-synthase</shortName>
        <shortName evidence="7">MECPP-synthase</shortName>
        <shortName evidence="7">MECPS</shortName>
        <ecNumber evidence="3 7">4.6.1.12</ecNumber>
    </recommendedName>
</protein>
<evidence type="ECO:0000256" key="1">
    <source>
        <dbReference type="ARBA" id="ARBA00000200"/>
    </source>
</evidence>
<dbReference type="InterPro" id="IPR020555">
    <property type="entry name" value="MECDP_synthase_CS"/>
</dbReference>
<reference evidence="11" key="1">
    <citation type="submission" date="2017-09" db="EMBL/GenBank/DDBJ databases">
        <title>Depth-based differentiation of microbial function through sediment-hosted aquifers and enrichment of novel symbionts in the deep terrestrial subsurface.</title>
        <authorList>
            <person name="Probst A.J."/>
            <person name="Ladd B."/>
            <person name="Jarett J.K."/>
            <person name="Geller-Mcgrath D.E."/>
            <person name="Sieber C.M.K."/>
            <person name="Emerson J.B."/>
            <person name="Anantharaman K."/>
            <person name="Thomas B.C."/>
            <person name="Malmstrom R."/>
            <person name="Stieglmeier M."/>
            <person name="Klingl A."/>
            <person name="Woyke T."/>
            <person name="Ryan C.M."/>
            <person name="Banfield J.F."/>
        </authorList>
    </citation>
    <scope>NUCLEOTIDE SEQUENCE [LARGE SCALE GENOMIC DNA]</scope>
</reference>
<feature type="binding site" evidence="7">
    <location>
        <begin position="8"/>
        <end position="10"/>
    </location>
    <ligand>
        <name>4-CDP-2-C-methyl-D-erythritol 2-phosphate</name>
        <dbReference type="ChEBI" id="CHEBI:57919"/>
    </ligand>
</feature>
<dbReference type="HAMAP" id="MF_00107">
    <property type="entry name" value="IspF"/>
    <property type="match status" value="1"/>
</dbReference>
<dbReference type="AlphaFoldDB" id="A0A2M6ZIJ8"/>
<feature type="binding site" evidence="7">
    <location>
        <position position="10"/>
    </location>
    <ligand>
        <name>a divalent metal cation</name>
        <dbReference type="ChEBI" id="CHEBI:60240"/>
    </ligand>
</feature>
<evidence type="ECO:0000256" key="6">
    <source>
        <dbReference type="ARBA" id="ARBA00023239"/>
    </source>
</evidence>
<comment type="caution">
    <text evidence="7">Lacks conserved residue(s) required for the propagation of feature annotation.</text>
</comment>
<keyword evidence="6 7" id="KW-0456">Lyase</keyword>
<comment type="caution">
    <text evidence="10">The sequence shown here is derived from an EMBL/GenBank/DDBJ whole genome shotgun (WGS) entry which is preliminary data.</text>
</comment>
<evidence type="ECO:0000256" key="8">
    <source>
        <dbReference type="RuleBase" id="RU004395"/>
    </source>
</evidence>
<feature type="binding site" evidence="7">
    <location>
        <begin position="34"/>
        <end position="35"/>
    </location>
    <ligand>
        <name>4-CDP-2-C-methyl-D-erythritol 2-phosphate</name>
        <dbReference type="ChEBI" id="CHEBI:57919"/>
    </ligand>
</feature>
<comment type="function">
    <text evidence="7">Involved in the biosynthesis of isopentenyl diphosphate (IPP) and dimethylallyl diphosphate (DMAPP), two major building blocks of isoprenoid compounds. Catalyzes the conversion of 4-diphosphocytidyl-2-C-methyl-D-erythritol 2-phosphate (CDP-ME2P) to 2-C-methyl-D-erythritol 2,4-cyclodiphosphate (ME-CPP) with a corresponding release of cytidine 5-monophosphate (CMP).</text>
</comment>
<feature type="binding site" evidence="7">
    <location>
        <begin position="56"/>
        <end position="58"/>
    </location>
    <ligand>
        <name>4-CDP-2-C-methyl-D-erythritol 2-phosphate</name>
        <dbReference type="ChEBI" id="CHEBI:57919"/>
    </ligand>
</feature>
<dbReference type="PROSITE" id="PS01350">
    <property type="entry name" value="ISPF"/>
    <property type="match status" value="1"/>
</dbReference>
<sequence length="169" mass="18620">MRVGIGFDIHPLVKGRKLILGGVHVPFNRGLSGHSDGDVLVHSIIDALLGAMANRDIGYHFPNIPLDKDISSLILLKKVKDKIKKSCRIINIDTTVVIEKPRISKFIEKMRKNIANALDIKINDISIKSTTGKGLGVIGEGRASACFAVACVASRPDTIRRFRNWKKEL</sequence>
<dbReference type="GO" id="GO:0046872">
    <property type="term" value="F:metal ion binding"/>
    <property type="evidence" value="ECO:0007669"/>
    <property type="project" value="UniProtKB-KW"/>
</dbReference>
<dbReference type="InterPro" id="IPR003526">
    <property type="entry name" value="MECDP_synthase"/>
</dbReference>
<dbReference type="GO" id="GO:0008685">
    <property type="term" value="F:2-C-methyl-D-erythritol 2,4-cyclodiphosphate synthase activity"/>
    <property type="evidence" value="ECO:0007669"/>
    <property type="project" value="UniProtKB-UniRule"/>
</dbReference>
<feature type="site" description="Transition state stabilizer" evidence="7">
    <location>
        <position position="34"/>
    </location>
</feature>
<dbReference type="InterPro" id="IPR036571">
    <property type="entry name" value="MECDP_synthase_sf"/>
</dbReference>
<dbReference type="EC" id="4.6.1.12" evidence="3 7"/>
<evidence type="ECO:0000313" key="11">
    <source>
        <dbReference type="Proteomes" id="UP000229227"/>
    </source>
</evidence>
<keyword evidence="5 7" id="KW-0414">Isoprene biosynthesis</keyword>
<evidence type="ECO:0000256" key="4">
    <source>
        <dbReference type="ARBA" id="ARBA00022723"/>
    </source>
</evidence>
<gene>
    <name evidence="7" type="primary">ispF</name>
    <name evidence="10" type="ORF">COS91_00390</name>
</gene>
<feature type="binding site" evidence="7">
    <location>
        <position position="42"/>
    </location>
    <ligand>
        <name>a divalent metal cation</name>
        <dbReference type="ChEBI" id="CHEBI:60240"/>
    </ligand>
</feature>
<dbReference type="GO" id="GO:0019288">
    <property type="term" value="P:isopentenyl diphosphate biosynthetic process, methylerythritol 4-phosphate pathway"/>
    <property type="evidence" value="ECO:0007669"/>
    <property type="project" value="UniProtKB-UniRule"/>
</dbReference>
<dbReference type="PANTHER" id="PTHR43181:SF1">
    <property type="entry name" value="2-C-METHYL-D-ERYTHRITOL 2,4-CYCLODIPHOSPHATE SYNTHASE, CHLOROPLASTIC"/>
    <property type="match status" value="1"/>
</dbReference>
<comment type="catalytic activity">
    <reaction evidence="1 7 8">
        <text>4-CDP-2-C-methyl-D-erythritol 2-phosphate = 2-C-methyl-D-erythritol 2,4-cyclic diphosphate + CMP</text>
        <dbReference type="Rhea" id="RHEA:23864"/>
        <dbReference type="ChEBI" id="CHEBI:57919"/>
        <dbReference type="ChEBI" id="CHEBI:58483"/>
        <dbReference type="ChEBI" id="CHEBI:60377"/>
        <dbReference type="EC" id="4.6.1.12"/>
    </reaction>
</comment>
<evidence type="ECO:0000256" key="5">
    <source>
        <dbReference type="ARBA" id="ARBA00023229"/>
    </source>
</evidence>
<dbReference type="NCBIfam" id="TIGR00151">
    <property type="entry name" value="ispF"/>
    <property type="match status" value="1"/>
</dbReference>
<keyword evidence="4 7" id="KW-0479">Metal-binding</keyword>
<dbReference type="EMBL" id="PEWN01000006">
    <property type="protein sequence ID" value="PIU52216.1"/>
    <property type="molecule type" value="Genomic_DNA"/>
</dbReference>
<feature type="binding site" evidence="7">
    <location>
        <position position="8"/>
    </location>
    <ligand>
        <name>a divalent metal cation</name>
        <dbReference type="ChEBI" id="CHEBI:60240"/>
    </ligand>
</feature>
<dbReference type="CDD" id="cd00554">
    <property type="entry name" value="MECDP_synthase"/>
    <property type="match status" value="1"/>
</dbReference>
<proteinExistence type="inferred from homology"/>
<evidence type="ECO:0000256" key="3">
    <source>
        <dbReference type="ARBA" id="ARBA00012579"/>
    </source>
</evidence>
<accession>A0A2M6ZIJ8</accession>
<dbReference type="Pfam" id="PF02542">
    <property type="entry name" value="YgbB"/>
    <property type="match status" value="1"/>
</dbReference>
<comment type="cofactor">
    <cofactor evidence="7">
        <name>a divalent metal cation</name>
        <dbReference type="ChEBI" id="CHEBI:60240"/>
    </cofactor>
    <text evidence="7">Binds 1 divalent metal cation per subunit.</text>
</comment>
<dbReference type="UniPathway" id="UPA00056">
    <property type="reaction ID" value="UER00095"/>
</dbReference>
<evidence type="ECO:0000313" key="10">
    <source>
        <dbReference type="EMBL" id="PIU52216.1"/>
    </source>
</evidence>
<dbReference type="Proteomes" id="UP000229227">
    <property type="component" value="Unassembled WGS sequence"/>
</dbReference>
<organism evidence="10 11">
    <name type="scientific">Candidatus Desantisbacteria bacterium CG07_land_8_20_14_0_80_39_15</name>
    <dbReference type="NCBI Taxonomy" id="1974549"/>
    <lineage>
        <taxon>Bacteria</taxon>
        <taxon>Candidatus Desantisiibacteriota</taxon>
    </lineage>
</organism>
<dbReference type="PANTHER" id="PTHR43181">
    <property type="entry name" value="2-C-METHYL-D-ERYTHRITOL 2,4-CYCLODIPHOSPHATE SYNTHASE, CHLOROPLASTIC"/>
    <property type="match status" value="1"/>
</dbReference>
<name>A0A2M6ZIJ8_9BACT</name>